<dbReference type="GO" id="GO:0009277">
    <property type="term" value="C:fungal-type cell wall"/>
    <property type="evidence" value="ECO:0007669"/>
    <property type="project" value="TreeGrafter"/>
</dbReference>
<dbReference type="Gene3D" id="3.20.20.80">
    <property type="entry name" value="Glycosidases"/>
    <property type="match status" value="1"/>
</dbReference>
<evidence type="ECO:0000256" key="6">
    <source>
        <dbReference type="ARBA" id="ARBA00022801"/>
    </source>
</evidence>
<evidence type="ECO:0000256" key="11">
    <source>
        <dbReference type="ARBA" id="ARBA00023326"/>
    </source>
</evidence>
<organism evidence="15 16">
    <name type="scientific">Neohortaea acidophila</name>
    <dbReference type="NCBI Taxonomy" id="245834"/>
    <lineage>
        <taxon>Eukaryota</taxon>
        <taxon>Fungi</taxon>
        <taxon>Dikarya</taxon>
        <taxon>Ascomycota</taxon>
        <taxon>Pezizomycotina</taxon>
        <taxon>Dothideomycetes</taxon>
        <taxon>Dothideomycetidae</taxon>
        <taxon>Mycosphaerellales</taxon>
        <taxon>Teratosphaeriaceae</taxon>
        <taxon>Neohortaea</taxon>
    </lineage>
</organism>
<dbReference type="InterPro" id="IPR050732">
    <property type="entry name" value="Beta-glucan_modifiers"/>
</dbReference>
<keyword evidence="6" id="KW-0378">Hydrolase</keyword>
<evidence type="ECO:0000256" key="14">
    <source>
        <dbReference type="ARBA" id="ARBA00043078"/>
    </source>
</evidence>
<evidence type="ECO:0000256" key="7">
    <source>
        <dbReference type="ARBA" id="ARBA00023136"/>
    </source>
</evidence>
<dbReference type="AlphaFoldDB" id="A0A6A6PSU0"/>
<evidence type="ECO:0000256" key="4">
    <source>
        <dbReference type="ARBA" id="ARBA00012780"/>
    </source>
</evidence>
<name>A0A6A6PSU0_9PEZI</name>
<evidence type="ECO:0000256" key="10">
    <source>
        <dbReference type="ARBA" id="ARBA00023316"/>
    </source>
</evidence>
<comment type="subcellular location">
    <subcellularLocation>
        <location evidence="2">Cell membrane</location>
        <topology evidence="2">Single-pass type II membrane protein</topology>
    </subcellularLocation>
</comment>
<accession>A0A6A6PSU0</accession>
<evidence type="ECO:0000256" key="5">
    <source>
        <dbReference type="ARBA" id="ARBA00022475"/>
    </source>
</evidence>
<evidence type="ECO:0000256" key="3">
    <source>
        <dbReference type="ARBA" id="ARBA00008773"/>
    </source>
</evidence>
<dbReference type="GO" id="GO:0071555">
    <property type="term" value="P:cell wall organization"/>
    <property type="evidence" value="ECO:0007669"/>
    <property type="project" value="UniProtKB-KW"/>
</dbReference>
<dbReference type="EC" id="3.2.1.39" evidence="4"/>
<keyword evidence="7" id="KW-0472">Membrane</keyword>
<dbReference type="GO" id="GO:0005576">
    <property type="term" value="C:extracellular region"/>
    <property type="evidence" value="ECO:0007669"/>
    <property type="project" value="TreeGrafter"/>
</dbReference>
<keyword evidence="11" id="KW-0624">Polysaccharide degradation</keyword>
<comment type="similarity">
    <text evidence="3">Belongs to the glycosyl hydrolase 17 family.</text>
</comment>
<keyword evidence="5" id="KW-1003">Cell membrane</keyword>
<sequence>MNDTIKVWLGVWLENNATTNTRQLDQMYDILDQYPTSHFAGVIVGNEVLFRKDMTAAQLGEQLLIVKKNLAAKGITLPVSTSDIGSAWTKTIAADSDIVMGNVHPFFAGVKPNVAASWTWSFWQNNDVVVAGPAYGSYPRSLISETGWPSQGGNDCGTGVKCPTPTEGSIAGISEMNVFMDTWICPALANGTTYFWFEAFDEPWTTIFDDPTTGDYWEPHWGLMDVNRNIKEGLTIPDCGGQTVTKFW</sequence>
<evidence type="ECO:0000256" key="2">
    <source>
        <dbReference type="ARBA" id="ARBA00004401"/>
    </source>
</evidence>
<comment type="catalytic activity">
    <reaction evidence="1">
        <text>Hydrolysis of (1-&gt;3)-beta-D-glucosidic linkages in (1-&gt;3)-beta-D-glucans.</text>
        <dbReference type="EC" id="3.2.1.39"/>
    </reaction>
</comment>
<dbReference type="GO" id="GO:0005886">
    <property type="term" value="C:plasma membrane"/>
    <property type="evidence" value="ECO:0007669"/>
    <property type="project" value="UniProtKB-SubCell"/>
</dbReference>
<keyword evidence="8" id="KW-0325">Glycoprotein</keyword>
<dbReference type="GO" id="GO:0009986">
    <property type="term" value="C:cell surface"/>
    <property type="evidence" value="ECO:0007669"/>
    <property type="project" value="TreeGrafter"/>
</dbReference>
<dbReference type="GeneID" id="54472207"/>
<dbReference type="OrthoDB" id="68336at2759"/>
<dbReference type="PANTHER" id="PTHR16631">
    <property type="entry name" value="GLUCAN 1,3-BETA-GLUCOSIDASE"/>
    <property type="match status" value="1"/>
</dbReference>
<keyword evidence="10" id="KW-0961">Cell wall biogenesis/degradation</keyword>
<evidence type="ECO:0000313" key="16">
    <source>
        <dbReference type="Proteomes" id="UP000799767"/>
    </source>
</evidence>
<comment type="function">
    <text evidence="12">Glucanases play a role in cell expansion during growth, in cell-cell fusion during mating, and in spore release during sporulation. This enzyme may be involved in beta-glucan degradation. Active on laminarin and lichenan.</text>
</comment>
<dbReference type="EMBL" id="MU001636">
    <property type="protein sequence ID" value="KAF2482751.1"/>
    <property type="molecule type" value="Genomic_DNA"/>
</dbReference>
<evidence type="ECO:0000256" key="1">
    <source>
        <dbReference type="ARBA" id="ARBA00000382"/>
    </source>
</evidence>
<protein>
    <recommendedName>
        <fullName evidence="4">glucan endo-1,3-beta-D-glucosidase</fullName>
        <ecNumber evidence="4">3.2.1.39</ecNumber>
    </recommendedName>
    <alternativeName>
        <fullName evidence="14">Endo-1,3-beta-glucanase btgC</fullName>
    </alternativeName>
    <alternativeName>
        <fullName evidence="13">Laminarinase btgC</fullName>
    </alternativeName>
</protein>
<dbReference type="PANTHER" id="PTHR16631:SF17">
    <property type="entry name" value="GLUCAN ENDO-1,3-BETA-GLUCOSIDASE BTGC"/>
    <property type="match status" value="1"/>
</dbReference>
<reference evidence="15" key="1">
    <citation type="journal article" date="2020" name="Stud. Mycol.">
        <title>101 Dothideomycetes genomes: a test case for predicting lifestyles and emergence of pathogens.</title>
        <authorList>
            <person name="Haridas S."/>
            <person name="Albert R."/>
            <person name="Binder M."/>
            <person name="Bloem J."/>
            <person name="Labutti K."/>
            <person name="Salamov A."/>
            <person name="Andreopoulos B."/>
            <person name="Baker S."/>
            <person name="Barry K."/>
            <person name="Bills G."/>
            <person name="Bluhm B."/>
            <person name="Cannon C."/>
            <person name="Castanera R."/>
            <person name="Culley D."/>
            <person name="Daum C."/>
            <person name="Ezra D."/>
            <person name="Gonzalez J."/>
            <person name="Henrissat B."/>
            <person name="Kuo A."/>
            <person name="Liang C."/>
            <person name="Lipzen A."/>
            <person name="Lutzoni F."/>
            <person name="Magnuson J."/>
            <person name="Mondo S."/>
            <person name="Nolan M."/>
            <person name="Ohm R."/>
            <person name="Pangilinan J."/>
            <person name="Park H.-J."/>
            <person name="Ramirez L."/>
            <person name="Alfaro M."/>
            <person name="Sun H."/>
            <person name="Tritt A."/>
            <person name="Yoshinaga Y."/>
            <person name="Zwiers L.-H."/>
            <person name="Turgeon B."/>
            <person name="Goodwin S."/>
            <person name="Spatafora J."/>
            <person name="Crous P."/>
            <person name="Grigoriev I."/>
        </authorList>
    </citation>
    <scope>NUCLEOTIDE SEQUENCE</scope>
    <source>
        <strain evidence="15">CBS 113389</strain>
    </source>
</reference>
<dbReference type="GO" id="GO:0042973">
    <property type="term" value="F:glucan endo-1,3-beta-D-glucosidase activity"/>
    <property type="evidence" value="ECO:0007669"/>
    <property type="project" value="UniProtKB-EC"/>
</dbReference>
<evidence type="ECO:0000256" key="8">
    <source>
        <dbReference type="ARBA" id="ARBA00023180"/>
    </source>
</evidence>
<evidence type="ECO:0000256" key="13">
    <source>
        <dbReference type="ARBA" id="ARBA00042373"/>
    </source>
</evidence>
<dbReference type="GO" id="GO:0000272">
    <property type="term" value="P:polysaccharide catabolic process"/>
    <property type="evidence" value="ECO:0007669"/>
    <property type="project" value="UniProtKB-KW"/>
</dbReference>
<dbReference type="InterPro" id="IPR017853">
    <property type="entry name" value="GH"/>
</dbReference>
<evidence type="ECO:0000256" key="12">
    <source>
        <dbReference type="ARBA" id="ARBA00037649"/>
    </source>
</evidence>
<gene>
    <name evidence="15" type="ORF">BDY17DRAFT_251861</name>
</gene>
<dbReference type="SUPFAM" id="SSF51445">
    <property type="entry name" value="(Trans)glycosidases"/>
    <property type="match status" value="1"/>
</dbReference>
<evidence type="ECO:0000256" key="9">
    <source>
        <dbReference type="ARBA" id="ARBA00023277"/>
    </source>
</evidence>
<dbReference type="RefSeq" id="XP_033589321.1">
    <property type="nucleotide sequence ID" value="XM_033731205.1"/>
</dbReference>
<dbReference type="Proteomes" id="UP000799767">
    <property type="component" value="Unassembled WGS sequence"/>
</dbReference>
<keyword evidence="16" id="KW-1185">Reference proteome</keyword>
<proteinExistence type="inferred from homology"/>
<evidence type="ECO:0000313" key="15">
    <source>
        <dbReference type="EMBL" id="KAF2482751.1"/>
    </source>
</evidence>
<keyword evidence="9" id="KW-0119">Carbohydrate metabolism</keyword>